<reference evidence="1 2" key="1">
    <citation type="journal article" date="2015" name="Environ. Microbiol.">
        <title>Genome analyses suggest the presence of polyploidy and recent human-driven expansions in eight global populations of the honeybee pathogen Nosema ceranae.</title>
        <authorList>
            <person name="Pelin A."/>
            <person name="Selman M."/>
            <person name="Aris-Brosou S."/>
            <person name="Farinelli L."/>
            <person name="Corradi N."/>
        </authorList>
    </citation>
    <scope>NUCLEOTIDE SEQUENCE [LARGE SCALE GENOMIC DNA]</scope>
    <source>
        <strain evidence="1 2">PA08 1199</strain>
    </source>
</reference>
<dbReference type="RefSeq" id="XP_024331462.1">
    <property type="nucleotide sequence ID" value="XM_024473970.1"/>
</dbReference>
<protein>
    <submittedName>
        <fullName evidence="1">Uncharacterized protein</fullName>
    </submittedName>
</protein>
<dbReference type="VEuPathDB" id="MicrosporidiaDB:AAJ76_13000808"/>
<gene>
    <name evidence="1" type="ORF">AAJ76_13000808</name>
</gene>
<dbReference type="GeneID" id="36318872"/>
<proteinExistence type="predicted"/>
<accession>A0A0F9WG61</accession>
<dbReference type="AlphaFoldDB" id="A0A0F9WG61"/>
<name>A0A0F9WG61_9MICR</name>
<comment type="caution">
    <text evidence="1">The sequence shown here is derived from an EMBL/GenBank/DDBJ whole genome shotgun (WGS) entry which is preliminary data.</text>
</comment>
<sequence>MSNLVFEFFYLKRCIKIYRLPPLKNTFYRIVNIKFVLFYYNKLLHDFIFLI</sequence>
<dbReference type="EMBL" id="JPQZ01000013">
    <property type="protein sequence ID" value="KKO75720.1"/>
    <property type="molecule type" value="Genomic_DNA"/>
</dbReference>
<dbReference type="Proteomes" id="UP000034350">
    <property type="component" value="Unassembled WGS sequence"/>
</dbReference>
<organism evidence="1 2">
    <name type="scientific">Vairimorpha ceranae</name>
    <dbReference type="NCBI Taxonomy" id="40302"/>
    <lineage>
        <taxon>Eukaryota</taxon>
        <taxon>Fungi</taxon>
        <taxon>Fungi incertae sedis</taxon>
        <taxon>Microsporidia</taxon>
        <taxon>Nosematidae</taxon>
        <taxon>Vairimorpha</taxon>
    </lineage>
</organism>
<evidence type="ECO:0000313" key="2">
    <source>
        <dbReference type="Proteomes" id="UP000034350"/>
    </source>
</evidence>
<evidence type="ECO:0000313" key="1">
    <source>
        <dbReference type="EMBL" id="KKO75720.1"/>
    </source>
</evidence>
<keyword evidence="2" id="KW-1185">Reference proteome</keyword>